<protein>
    <submittedName>
        <fullName evidence="2">Uncharacterized protein</fullName>
    </submittedName>
</protein>
<name>A0A0A0L4T4_CUCSA</name>
<accession>A0A0A0L4T4</accession>
<evidence type="ECO:0000313" key="3">
    <source>
        <dbReference type="Proteomes" id="UP000029981"/>
    </source>
</evidence>
<organism evidence="2 3">
    <name type="scientific">Cucumis sativus</name>
    <name type="common">Cucumber</name>
    <dbReference type="NCBI Taxonomy" id="3659"/>
    <lineage>
        <taxon>Eukaryota</taxon>
        <taxon>Viridiplantae</taxon>
        <taxon>Streptophyta</taxon>
        <taxon>Embryophyta</taxon>
        <taxon>Tracheophyta</taxon>
        <taxon>Spermatophyta</taxon>
        <taxon>Magnoliopsida</taxon>
        <taxon>eudicotyledons</taxon>
        <taxon>Gunneridae</taxon>
        <taxon>Pentapetalae</taxon>
        <taxon>rosids</taxon>
        <taxon>fabids</taxon>
        <taxon>Cucurbitales</taxon>
        <taxon>Cucurbitaceae</taxon>
        <taxon>Benincaseae</taxon>
        <taxon>Cucumis</taxon>
    </lineage>
</organism>
<dbReference type="Proteomes" id="UP000029981">
    <property type="component" value="Chromosome 3"/>
</dbReference>
<keyword evidence="3" id="KW-1185">Reference proteome</keyword>
<dbReference type="AlphaFoldDB" id="A0A0A0L4T4"/>
<reference evidence="2 3" key="4">
    <citation type="journal article" date="2011" name="BMC Genomics">
        <title>RNA-Seq improves annotation of protein-coding genes in the cucumber genome.</title>
        <authorList>
            <person name="Li Z."/>
            <person name="Zhang Z."/>
            <person name="Yan P."/>
            <person name="Huang S."/>
            <person name="Fei Z."/>
            <person name="Lin K."/>
        </authorList>
    </citation>
    <scope>NUCLEOTIDE SEQUENCE [LARGE SCALE GENOMIC DNA]</scope>
    <source>
        <strain evidence="3">cv. 9930</strain>
    </source>
</reference>
<evidence type="ECO:0000256" key="1">
    <source>
        <dbReference type="SAM" id="MobiDB-lite"/>
    </source>
</evidence>
<gene>
    <name evidence="2" type="ORF">Csa_3G001740</name>
</gene>
<feature type="compositionally biased region" description="Polar residues" evidence="1">
    <location>
        <begin position="19"/>
        <end position="33"/>
    </location>
</feature>
<reference evidence="2 3" key="2">
    <citation type="journal article" date="2009" name="PLoS ONE">
        <title>An integrated genetic and cytogenetic map of the cucumber genome.</title>
        <authorList>
            <person name="Ren Y."/>
            <person name="Zhang Z."/>
            <person name="Liu J."/>
            <person name="Staub J.E."/>
            <person name="Han Y."/>
            <person name="Cheng Z."/>
            <person name="Li X."/>
            <person name="Lu J."/>
            <person name="Miao H."/>
            <person name="Kang H."/>
            <person name="Xie B."/>
            <person name="Gu X."/>
            <person name="Wang X."/>
            <person name="Du Y."/>
            <person name="Jin W."/>
            <person name="Huang S."/>
        </authorList>
    </citation>
    <scope>NUCLEOTIDE SEQUENCE [LARGE SCALE GENOMIC DNA]</scope>
    <source>
        <strain evidence="3">cv. 9930</strain>
    </source>
</reference>
<reference evidence="2 3" key="3">
    <citation type="journal article" date="2010" name="BMC Genomics">
        <title>Transcriptome sequencing and comparative analysis of cucumber flowers with different sex types.</title>
        <authorList>
            <person name="Guo S."/>
            <person name="Zheng Y."/>
            <person name="Joung J.G."/>
            <person name="Liu S."/>
            <person name="Zhang Z."/>
            <person name="Crasta O.R."/>
            <person name="Sobral B.W."/>
            <person name="Xu Y."/>
            <person name="Huang S."/>
            <person name="Fei Z."/>
        </authorList>
    </citation>
    <scope>NUCLEOTIDE SEQUENCE [LARGE SCALE GENOMIC DNA]</scope>
    <source>
        <strain evidence="3">cv. 9930</strain>
    </source>
</reference>
<feature type="region of interest" description="Disordered" evidence="1">
    <location>
        <begin position="19"/>
        <end position="39"/>
    </location>
</feature>
<dbReference type="Gramene" id="KGN55602">
    <property type="protein sequence ID" value="KGN55602"/>
    <property type="gene ID" value="Csa_3G001740"/>
</dbReference>
<proteinExistence type="predicted"/>
<reference evidence="2 3" key="1">
    <citation type="journal article" date="2009" name="Nat. Genet.">
        <title>The genome of the cucumber, Cucumis sativus L.</title>
        <authorList>
            <person name="Huang S."/>
            <person name="Li R."/>
            <person name="Zhang Z."/>
            <person name="Li L."/>
            <person name="Gu X."/>
            <person name="Fan W."/>
            <person name="Lucas W.J."/>
            <person name="Wang X."/>
            <person name="Xie B."/>
            <person name="Ni P."/>
            <person name="Ren Y."/>
            <person name="Zhu H."/>
            <person name="Li J."/>
            <person name="Lin K."/>
            <person name="Jin W."/>
            <person name="Fei Z."/>
            <person name="Li G."/>
            <person name="Staub J."/>
            <person name="Kilian A."/>
            <person name="van der Vossen E.A."/>
            <person name="Wu Y."/>
            <person name="Guo J."/>
            <person name="He J."/>
            <person name="Jia Z."/>
            <person name="Ren Y."/>
            <person name="Tian G."/>
            <person name="Lu Y."/>
            <person name="Ruan J."/>
            <person name="Qian W."/>
            <person name="Wang M."/>
            <person name="Huang Q."/>
            <person name="Li B."/>
            <person name="Xuan Z."/>
            <person name="Cao J."/>
            <person name="Asan"/>
            <person name="Wu Z."/>
            <person name="Zhang J."/>
            <person name="Cai Q."/>
            <person name="Bai Y."/>
            <person name="Zhao B."/>
            <person name="Han Y."/>
            <person name="Li Y."/>
            <person name="Li X."/>
            <person name="Wang S."/>
            <person name="Shi Q."/>
            <person name="Liu S."/>
            <person name="Cho W.K."/>
            <person name="Kim J.Y."/>
            <person name="Xu Y."/>
            <person name="Heller-Uszynska K."/>
            <person name="Miao H."/>
            <person name="Cheng Z."/>
            <person name="Zhang S."/>
            <person name="Wu J."/>
            <person name="Yang Y."/>
            <person name="Kang H."/>
            <person name="Li M."/>
            <person name="Liang H."/>
            <person name="Ren X."/>
            <person name="Shi Z."/>
            <person name="Wen M."/>
            <person name="Jian M."/>
            <person name="Yang H."/>
            <person name="Zhang G."/>
            <person name="Yang Z."/>
            <person name="Chen R."/>
            <person name="Liu S."/>
            <person name="Li J."/>
            <person name="Ma L."/>
            <person name="Liu H."/>
            <person name="Zhou Y."/>
            <person name="Zhao J."/>
            <person name="Fang X."/>
            <person name="Li G."/>
            <person name="Fang L."/>
            <person name="Li Y."/>
            <person name="Liu D."/>
            <person name="Zheng H."/>
            <person name="Zhang Y."/>
            <person name="Qin N."/>
            <person name="Li Z."/>
            <person name="Yang G."/>
            <person name="Yang S."/>
            <person name="Bolund L."/>
            <person name="Kristiansen K."/>
            <person name="Zheng H."/>
            <person name="Li S."/>
            <person name="Zhang X."/>
            <person name="Yang H."/>
            <person name="Wang J."/>
            <person name="Sun R."/>
            <person name="Zhang B."/>
            <person name="Jiang S."/>
            <person name="Wang J."/>
            <person name="Du Y."/>
            <person name="Li S."/>
        </authorList>
    </citation>
    <scope>NUCLEOTIDE SEQUENCE [LARGE SCALE GENOMIC DNA]</scope>
    <source>
        <strain evidence="3">cv. 9930</strain>
    </source>
</reference>
<evidence type="ECO:0000313" key="2">
    <source>
        <dbReference type="EMBL" id="KGN55602.1"/>
    </source>
</evidence>
<dbReference type="EMBL" id="CM002924">
    <property type="protein sequence ID" value="KGN55602.1"/>
    <property type="molecule type" value="Genomic_DNA"/>
</dbReference>
<sequence length="87" mass="9301">MGNCLTSSAHHSNFLRSQAVSSTPGTSGSQFSAAGSVDVSESCPSGKILDQPNLKEFSFTELKLITRNSDLHPWSVREVFGRCIKAG</sequence>